<comment type="caution">
    <text evidence="3">The sequence shown here is derived from an EMBL/GenBank/DDBJ whole genome shotgun (WGS) entry which is preliminary data.</text>
</comment>
<sequence>MSTPAKRAAAYATFRPRRSRIVAVLAAVAMVVVFAVVASRIPHGGENGWTGQDSIAMVVFGAAMALFLLRYALVHAKPTETGLHVQNLIASRDIPWAEIVNVQFGGGPPWLILELADTETLSVMAVQRSDGDFAMAEAQRLAALVDAHNRTSRDD</sequence>
<dbReference type="Proteomes" id="UP000557772">
    <property type="component" value="Unassembled WGS sequence"/>
</dbReference>
<accession>A0A849ASH9</accession>
<protein>
    <submittedName>
        <fullName evidence="3">PH domain-containing protein</fullName>
    </submittedName>
</protein>
<evidence type="ECO:0000256" key="1">
    <source>
        <dbReference type="SAM" id="Phobius"/>
    </source>
</evidence>
<evidence type="ECO:0000313" key="4">
    <source>
        <dbReference type="Proteomes" id="UP000557772"/>
    </source>
</evidence>
<proteinExistence type="predicted"/>
<dbReference type="RefSeq" id="WP_171158348.1">
    <property type="nucleotide sequence ID" value="NZ_JABENB010000003.1"/>
</dbReference>
<gene>
    <name evidence="3" type="ORF">HJ588_18380</name>
</gene>
<organism evidence="3 4">
    <name type="scientific">Flexivirga aerilata</name>
    <dbReference type="NCBI Taxonomy" id="1656889"/>
    <lineage>
        <taxon>Bacteria</taxon>
        <taxon>Bacillati</taxon>
        <taxon>Actinomycetota</taxon>
        <taxon>Actinomycetes</taxon>
        <taxon>Micrococcales</taxon>
        <taxon>Dermacoccaceae</taxon>
        <taxon>Flexivirga</taxon>
    </lineage>
</organism>
<dbReference type="EMBL" id="JABENB010000003">
    <property type="protein sequence ID" value="NNG41230.1"/>
    <property type="molecule type" value="Genomic_DNA"/>
</dbReference>
<keyword evidence="1" id="KW-0472">Membrane</keyword>
<evidence type="ECO:0000259" key="2">
    <source>
        <dbReference type="Pfam" id="PF10756"/>
    </source>
</evidence>
<reference evidence="3 4" key="1">
    <citation type="submission" date="2020-05" db="EMBL/GenBank/DDBJ databases">
        <title>Flexivirga sp. ID2601S isolated from air conditioner.</title>
        <authorList>
            <person name="Kim D.H."/>
        </authorList>
    </citation>
    <scope>NUCLEOTIDE SEQUENCE [LARGE SCALE GENOMIC DNA]</scope>
    <source>
        <strain evidence="3 4">ID2601S</strain>
    </source>
</reference>
<keyword evidence="4" id="KW-1185">Reference proteome</keyword>
<feature type="domain" description="Low molecular weight protein antigen 6 PH" evidence="2">
    <location>
        <begin position="79"/>
        <end position="141"/>
    </location>
</feature>
<dbReference type="InterPro" id="IPR019692">
    <property type="entry name" value="CFP-6_PH"/>
</dbReference>
<dbReference type="Pfam" id="PF10756">
    <property type="entry name" value="bPH_6"/>
    <property type="match status" value="1"/>
</dbReference>
<keyword evidence="1" id="KW-0812">Transmembrane</keyword>
<feature type="transmembrane region" description="Helical" evidence="1">
    <location>
        <begin position="21"/>
        <end position="42"/>
    </location>
</feature>
<name>A0A849ASH9_9MICO</name>
<evidence type="ECO:0000313" key="3">
    <source>
        <dbReference type="EMBL" id="NNG41230.1"/>
    </source>
</evidence>
<dbReference type="AlphaFoldDB" id="A0A849ASH9"/>
<keyword evidence="1" id="KW-1133">Transmembrane helix</keyword>
<feature type="transmembrane region" description="Helical" evidence="1">
    <location>
        <begin position="54"/>
        <end position="73"/>
    </location>
</feature>